<sequence>MHRFSGRAGLRGQLLLYSIVIVVLALGLVWGGSRVAFERAFQSYRSQAVEGQAQATADAVVALLTREQGGASEMSLLHLAGVTSTRIRWLDAAGRVRLDTGATVGEMGMRGGMGMGMGRSGRAGWPWSRGLPLEPVEGAAVARALPGGLGRVEVRPVGIRGVLQPQDVAFKEELDRSILTAAVASLALASLAALLGARVVGRPIERMGAAVHALPDLLPEPVPEAGPREVRELARGINAMSRRLHLLEHLRRKGQGEVAHQLRTPLAILRGYLEAVRDRVMAPDQAVEEMERAVSRLDRLAEELSRLSRADRMEMGLTPGQVAWEPFVADLGRAWAPAAARAGIHLEVDARPSGLVEADPEAVSEAAGNLLENALRYTPGGGRVTLRGGGDASWVWLDVVDTGPGIEPDEQPFVFERFFRGRGAEEGSTGTGLGLAIARQLVAAHGGRIELESTPGQGSRFRLRLPRRFSPPIRPLPEAGRSGPVTGIGPQGGSPPG</sequence>
<evidence type="ECO:0000256" key="11">
    <source>
        <dbReference type="SAM" id="MobiDB-lite"/>
    </source>
</evidence>
<dbReference type="RefSeq" id="WP_068136601.1">
    <property type="nucleotide sequence ID" value="NZ_AP014924.1"/>
</dbReference>
<dbReference type="KEGG" id="lpil:LIP_1719"/>
<dbReference type="Proteomes" id="UP000065807">
    <property type="component" value="Chromosome"/>
</dbReference>
<dbReference type="AlphaFoldDB" id="A0A0K2SKE2"/>
<dbReference type="InterPro" id="IPR003594">
    <property type="entry name" value="HATPase_dom"/>
</dbReference>
<dbReference type="CDD" id="cd00075">
    <property type="entry name" value="HATPase"/>
    <property type="match status" value="1"/>
</dbReference>
<proteinExistence type="predicted"/>
<protein>
    <recommendedName>
        <fullName evidence="3">histidine kinase</fullName>
        <ecNumber evidence="3">2.7.13.3</ecNumber>
    </recommendedName>
</protein>
<evidence type="ECO:0000256" key="10">
    <source>
        <dbReference type="ARBA" id="ARBA00023136"/>
    </source>
</evidence>
<dbReference type="Pfam" id="PF00512">
    <property type="entry name" value="HisKA"/>
    <property type="match status" value="1"/>
</dbReference>
<evidence type="ECO:0000256" key="6">
    <source>
        <dbReference type="ARBA" id="ARBA00022692"/>
    </source>
</evidence>
<dbReference type="Pfam" id="PF00672">
    <property type="entry name" value="HAMP"/>
    <property type="match status" value="1"/>
</dbReference>
<dbReference type="GO" id="GO:0000155">
    <property type="term" value="F:phosphorelay sensor kinase activity"/>
    <property type="evidence" value="ECO:0007669"/>
    <property type="project" value="InterPro"/>
</dbReference>
<dbReference type="Gene3D" id="6.10.340.10">
    <property type="match status" value="1"/>
</dbReference>
<evidence type="ECO:0000256" key="4">
    <source>
        <dbReference type="ARBA" id="ARBA00022553"/>
    </source>
</evidence>
<dbReference type="InterPro" id="IPR050428">
    <property type="entry name" value="TCS_sensor_his_kinase"/>
</dbReference>
<keyword evidence="10 12" id="KW-0472">Membrane</keyword>
<keyword evidence="6 12" id="KW-0812">Transmembrane</keyword>
<dbReference type="InterPro" id="IPR036890">
    <property type="entry name" value="HATPase_C_sf"/>
</dbReference>
<dbReference type="Pfam" id="PF02518">
    <property type="entry name" value="HATPase_c"/>
    <property type="match status" value="1"/>
</dbReference>
<keyword evidence="5" id="KW-0808">Transferase</keyword>
<organism evidence="15 16">
    <name type="scientific">Limnochorda pilosa</name>
    <dbReference type="NCBI Taxonomy" id="1555112"/>
    <lineage>
        <taxon>Bacteria</taxon>
        <taxon>Bacillati</taxon>
        <taxon>Bacillota</taxon>
        <taxon>Limnochordia</taxon>
        <taxon>Limnochordales</taxon>
        <taxon>Limnochordaceae</taxon>
        <taxon>Limnochorda</taxon>
    </lineage>
</organism>
<evidence type="ECO:0000256" key="2">
    <source>
        <dbReference type="ARBA" id="ARBA00004370"/>
    </source>
</evidence>
<accession>A0A0K2SKE2</accession>
<dbReference type="OrthoDB" id="9792991at2"/>
<dbReference type="SMART" id="SM00387">
    <property type="entry name" value="HATPase_c"/>
    <property type="match status" value="1"/>
</dbReference>
<dbReference type="CDD" id="cd06225">
    <property type="entry name" value="HAMP"/>
    <property type="match status" value="1"/>
</dbReference>
<dbReference type="SUPFAM" id="SSF47384">
    <property type="entry name" value="Homodimeric domain of signal transducing histidine kinase"/>
    <property type="match status" value="1"/>
</dbReference>
<dbReference type="PRINTS" id="PR00344">
    <property type="entry name" value="BCTRLSENSOR"/>
</dbReference>
<evidence type="ECO:0000256" key="8">
    <source>
        <dbReference type="ARBA" id="ARBA00022989"/>
    </source>
</evidence>
<feature type="region of interest" description="Disordered" evidence="11">
    <location>
        <begin position="451"/>
        <end position="497"/>
    </location>
</feature>
<dbReference type="STRING" id="1555112.LIP_1719"/>
<dbReference type="InterPro" id="IPR004358">
    <property type="entry name" value="Sig_transdc_His_kin-like_C"/>
</dbReference>
<dbReference type="InterPro" id="IPR003661">
    <property type="entry name" value="HisK_dim/P_dom"/>
</dbReference>
<keyword evidence="16" id="KW-1185">Reference proteome</keyword>
<dbReference type="GO" id="GO:0005886">
    <property type="term" value="C:plasma membrane"/>
    <property type="evidence" value="ECO:0007669"/>
    <property type="project" value="TreeGrafter"/>
</dbReference>
<evidence type="ECO:0000256" key="1">
    <source>
        <dbReference type="ARBA" id="ARBA00000085"/>
    </source>
</evidence>
<dbReference type="EC" id="2.7.13.3" evidence="3"/>
<dbReference type="InterPro" id="IPR003660">
    <property type="entry name" value="HAMP_dom"/>
</dbReference>
<gene>
    <name evidence="15" type="ORF">LIP_1719</name>
</gene>
<dbReference type="SMART" id="SM00388">
    <property type="entry name" value="HisKA"/>
    <property type="match status" value="1"/>
</dbReference>
<dbReference type="PROSITE" id="PS50885">
    <property type="entry name" value="HAMP"/>
    <property type="match status" value="1"/>
</dbReference>
<evidence type="ECO:0000256" key="7">
    <source>
        <dbReference type="ARBA" id="ARBA00022777"/>
    </source>
</evidence>
<dbReference type="CDD" id="cd00082">
    <property type="entry name" value="HisKA"/>
    <property type="match status" value="1"/>
</dbReference>
<feature type="transmembrane region" description="Helical" evidence="12">
    <location>
        <begin position="178"/>
        <end position="197"/>
    </location>
</feature>
<feature type="domain" description="Histidine kinase" evidence="13">
    <location>
        <begin position="257"/>
        <end position="469"/>
    </location>
</feature>
<dbReference type="FunFam" id="3.30.565.10:FF:000006">
    <property type="entry name" value="Sensor histidine kinase WalK"/>
    <property type="match status" value="1"/>
</dbReference>
<reference evidence="16" key="1">
    <citation type="submission" date="2015-07" db="EMBL/GenBank/DDBJ databases">
        <title>Complete genome sequence and phylogenetic analysis of Limnochorda pilosa.</title>
        <authorList>
            <person name="Watanabe M."/>
            <person name="Kojima H."/>
            <person name="Fukui M."/>
        </authorList>
    </citation>
    <scope>NUCLEOTIDE SEQUENCE [LARGE SCALE GENOMIC DNA]</scope>
    <source>
        <strain evidence="16">HC45</strain>
    </source>
</reference>
<evidence type="ECO:0000313" key="15">
    <source>
        <dbReference type="EMBL" id="BAS27565.1"/>
    </source>
</evidence>
<dbReference type="PROSITE" id="PS50109">
    <property type="entry name" value="HIS_KIN"/>
    <property type="match status" value="1"/>
</dbReference>
<feature type="transmembrane region" description="Helical" evidence="12">
    <location>
        <begin position="14"/>
        <end position="37"/>
    </location>
</feature>
<keyword evidence="7" id="KW-0418">Kinase</keyword>
<keyword evidence="8 12" id="KW-1133">Transmembrane helix</keyword>
<evidence type="ECO:0000313" key="16">
    <source>
        <dbReference type="Proteomes" id="UP000065807"/>
    </source>
</evidence>
<dbReference type="PANTHER" id="PTHR45436">
    <property type="entry name" value="SENSOR HISTIDINE KINASE YKOH"/>
    <property type="match status" value="1"/>
</dbReference>
<dbReference type="EMBL" id="AP014924">
    <property type="protein sequence ID" value="BAS27565.1"/>
    <property type="molecule type" value="Genomic_DNA"/>
</dbReference>
<feature type="domain" description="HAMP" evidence="14">
    <location>
        <begin position="198"/>
        <end position="249"/>
    </location>
</feature>
<keyword evidence="9" id="KW-0902">Two-component regulatory system</keyword>
<keyword evidence="4" id="KW-0597">Phosphoprotein</keyword>
<comment type="catalytic activity">
    <reaction evidence="1">
        <text>ATP + protein L-histidine = ADP + protein N-phospho-L-histidine.</text>
        <dbReference type="EC" id="2.7.13.3"/>
    </reaction>
</comment>
<dbReference type="PANTHER" id="PTHR45436:SF5">
    <property type="entry name" value="SENSOR HISTIDINE KINASE TRCS"/>
    <property type="match status" value="1"/>
</dbReference>
<dbReference type="SUPFAM" id="SSF55874">
    <property type="entry name" value="ATPase domain of HSP90 chaperone/DNA topoisomerase II/histidine kinase"/>
    <property type="match status" value="1"/>
</dbReference>
<name>A0A0K2SKE2_LIMPI</name>
<dbReference type="SMART" id="SM00304">
    <property type="entry name" value="HAMP"/>
    <property type="match status" value="1"/>
</dbReference>
<comment type="subcellular location">
    <subcellularLocation>
        <location evidence="2">Membrane</location>
    </subcellularLocation>
</comment>
<evidence type="ECO:0000256" key="9">
    <source>
        <dbReference type="ARBA" id="ARBA00023012"/>
    </source>
</evidence>
<evidence type="ECO:0000259" key="14">
    <source>
        <dbReference type="PROSITE" id="PS50885"/>
    </source>
</evidence>
<evidence type="ECO:0000256" key="3">
    <source>
        <dbReference type="ARBA" id="ARBA00012438"/>
    </source>
</evidence>
<evidence type="ECO:0000259" key="13">
    <source>
        <dbReference type="PROSITE" id="PS50109"/>
    </source>
</evidence>
<reference evidence="16" key="2">
    <citation type="journal article" date="2016" name="Int. J. Syst. Evol. Microbiol.">
        <title>Complete genome sequence and cell structure of Limnochorda pilosa, a Gram-negative spore-former within the phylum Firmicutes.</title>
        <authorList>
            <person name="Watanabe M."/>
            <person name="Kojima H."/>
            <person name="Fukui M."/>
        </authorList>
    </citation>
    <scope>NUCLEOTIDE SEQUENCE [LARGE SCALE GENOMIC DNA]</scope>
    <source>
        <strain evidence="16">HC45</strain>
    </source>
</reference>
<dbReference type="Gene3D" id="3.30.565.10">
    <property type="entry name" value="Histidine kinase-like ATPase, C-terminal domain"/>
    <property type="match status" value="1"/>
</dbReference>
<evidence type="ECO:0000256" key="12">
    <source>
        <dbReference type="SAM" id="Phobius"/>
    </source>
</evidence>
<dbReference type="InterPro" id="IPR036097">
    <property type="entry name" value="HisK_dim/P_sf"/>
</dbReference>
<evidence type="ECO:0000256" key="5">
    <source>
        <dbReference type="ARBA" id="ARBA00022679"/>
    </source>
</evidence>
<dbReference type="InterPro" id="IPR005467">
    <property type="entry name" value="His_kinase_dom"/>
</dbReference>
<dbReference type="Gene3D" id="1.10.287.130">
    <property type="match status" value="1"/>
</dbReference>